<reference evidence="3 4" key="1">
    <citation type="journal article" date="2016" name="Nat. Commun.">
        <title>Thousands of microbial genomes shed light on interconnected biogeochemical processes in an aquifer system.</title>
        <authorList>
            <person name="Anantharaman K."/>
            <person name="Brown C.T."/>
            <person name="Hug L.A."/>
            <person name="Sharon I."/>
            <person name="Castelle C.J."/>
            <person name="Probst A.J."/>
            <person name="Thomas B.C."/>
            <person name="Singh A."/>
            <person name="Wilkins M.J."/>
            <person name="Karaoz U."/>
            <person name="Brodie E.L."/>
            <person name="Williams K.H."/>
            <person name="Hubbard S.S."/>
            <person name="Banfield J.F."/>
        </authorList>
    </citation>
    <scope>NUCLEOTIDE SEQUENCE [LARGE SCALE GENOMIC DNA]</scope>
</reference>
<dbReference type="Pfam" id="PF09992">
    <property type="entry name" value="NAGPA"/>
    <property type="match status" value="1"/>
</dbReference>
<dbReference type="AlphaFoldDB" id="A0A1F5FW36"/>
<name>A0A1F5FW36_9BACT</name>
<gene>
    <name evidence="3" type="ORF">A2572_03880</name>
</gene>
<accession>A0A1F5FW36</accession>
<dbReference type="InterPro" id="IPR018711">
    <property type="entry name" value="NAGPA"/>
</dbReference>
<evidence type="ECO:0000256" key="1">
    <source>
        <dbReference type="SAM" id="Phobius"/>
    </source>
</evidence>
<evidence type="ECO:0000259" key="2">
    <source>
        <dbReference type="Pfam" id="PF09992"/>
    </source>
</evidence>
<proteinExistence type="predicted"/>
<organism evidence="3 4">
    <name type="scientific">Candidatus Collierbacteria bacterium RIFOXYD1_FULL_40_9</name>
    <dbReference type="NCBI Taxonomy" id="1817731"/>
    <lineage>
        <taxon>Bacteria</taxon>
        <taxon>Candidatus Collieribacteriota</taxon>
    </lineage>
</organism>
<feature type="domain" description="Phosphodiester glycosidase" evidence="2">
    <location>
        <begin position="237"/>
        <end position="406"/>
    </location>
</feature>
<feature type="transmembrane region" description="Helical" evidence="1">
    <location>
        <begin position="21"/>
        <end position="41"/>
    </location>
</feature>
<dbReference type="EMBL" id="MFAQ01000008">
    <property type="protein sequence ID" value="OGD83805.1"/>
    <property type="molecule type" value="Genomic_DNA"/>
</dbReference>
<evidence type="ECO:0000313" key="3">
    <source>
        <dbReference type="EMBL" id="OGD83805.1"/>
    </source>
</evidence>
<keyword evidence="1" id="KW-0812">Transmembrane</keyword>
<keyword evidence="1" id="KW-1133">Transmembrane helix</keyword>
<evidence type="ECO:0000313" key="4">
    <source>
        <dbReference type="Proteomes" id="UP000179237"/>
    </source>
</evidence>
<keyword evidence="1" id="KW-0472">Membrane</keyword>
<dbReference type="Proteomes" id="UP000179237">
    <property type="component" value="Unassembled WGS sequence"/>
</dbReference>
<sequence length="409" mass="44238">MNKVKNSKNQELENSNNVKGGNIVLIFITFFAVVGLALGAWNGISFYNKSIETLKNENIANENTFREVEASLSALIRLLEEEDLRKTNKEITKKMSELKNIFGKALVNYKDILEIEELGGKTEPLVASFAGILQAISKEDLISATTASARLSLEIGRESSRLKTLSVAIPKNVAEKQEAPGSGYSKQKVKVSENYFVVDIVAADLGSTKVIVDTASESTCTKDCPALPLATYVSRSGAYAGINGTYFCPETYPDCVDKKNSFDVLVMNENKTYFNSDNNVYSSVPAAIFSGSSARFVRESRSWGRDTGVDSVIANRPLLVLDGNVTVSTTDQNKENLRGNRGFLASKDSTVYIGIVRGASVGEAALVLKEMGIKNAINLDSGGSSALWFGGYKAGPGRNIPNAVLFVKK</sequence>
<protein>
    <recommendedName>
        <fullName evidence="2">Phosphodiester glycosidase domain-containing protein</fullName>
    </recommendedName>
</protein>
<comment type="caution">
    <text evidence="3">The sequence shown here is derived from an EMBL/GenBank/DDBJ whole genome shotgun (WGS) entry which is preliminary data.</text>
</comment>